<dbReference type="RefSeq" id="WP_168146041.1">
    <property type="nucleotide sequence ID" value="NZ_JAAVXB010000001.1"/>
</dbReference>
<accession>A0A969W793</accession>
<keyword evidence="1" id="KW-0732">Signal</keyword>
<evidence type="ECO:0000256" key="1">
    <source>
        <dbReference type="ARBA" id="ARBA00022729"/>
    </source>
</evidence>
<dbReference type="SUPFAM" id="SSF53474">
    <property type="entry name" value="alpha/beta-Hydrolases"/>
    <property type="match status" value="1"/>
</dbReference>
<keyword evidence="4" id="KW-1185">Reference proteome</keyword>
<evidence type="ECO:0000313" key="3">
    <source>
        <dbReference type="EMBL" id="NKF20778.1"/>
    </source>
</evidence>
<dbReference type="GO" id="GO:0016787">
    <property type="term" value="F:hydrolase activity"/>
    <property type="evidence" value="ECO:0007669"/>
    <property type="project" value="UniProtKB-KW"/>
</dbReference>
<dbReference type="PANTHER" id="PTHR43037:SF5">
    <property type="entry name" value="FERULOYL ESTERASE"/>
    <property type="match status" value="1"/>
</dbReference>
<gene>
    <name evidence="3" type="ORF">G7Y82_00520</name>
</gene>
<dbReference type="InterPro" id="IPR050955">
    <property type="entry name" value="Plant_Biomass_Hydrol_Est"/>
</dbReference>
<reference evidence="3" key="1">
    <citation type="submission" date="2020-03" db="EMBL/GenBank/DDBJ databases">
        <title>Solimonas marina sp. nov., isolated from deep seawater of the Pacific Ocean.</title>
        <authorList>
            <person name="Liu X."/>
            <person name="Lai Q."/>
            <person name="Sun F."/>
            <person name="Gai Y."/>
            <person name="Li G."/>
            <person name="Shao Z."/>
        </authorList>
    </citation>
    <scope>NUCLEOTIDE SEQUENCE</scope>
    <source>
        <strain evidence="3">C16B3</strain>
    </source>
</reference>
<protein>
    <submittedName>
        <fullName evidence="3">Uncharacterized protein</fullName>
    </submittedName>
</protein>
<dbReference type="InterPro" id="IPR029058">
    <property type="entry name" value="AB_hydrolase_fold"/>
</dbReference>
<evidence type="ECO:0000313" key="4">
    <source>
        <dbReference type="Proteomes" id="UP000653472"/>
    </source>
</evidence>
<dbReference type="PANTHER" id="PTHR43037">
    <property type="entry name" value="UNNAMED PRODUCT-RELATED"/>
    <property type="match status" value="1"/>
</dbReference>
<dbReference type="EMBL" id="JAAVXB010000001">
    <property type="protein sequence ID" value="NKF20778.1"/>
    <property type="molecule type" value="Genomic_DNA"/>
</dbReference>
<dbReference type="PROSITE" id="PS51257">
    <property type="entry name" value="PROKAR_LIPOPROTEIN"/>
    <property type="match status" value="1"/>
</dbReference>
<comment type="caution">
    <text evidence="3">The sequence shown here is derived from an EMBL/GenBank/DDBJ whole genome shotgun (WGS) entry which is preliminary data.</text>
</comment>
<name>A0A969W793_9GAMM</name>
<dbReference type="Gene3D" id="3.40.50.1820">
    <property type="entry name" value="alpha/beta hydrolase"/>
    <property type="match status" value="1"/>
</dbReference>
<keyword evidence="2" id="KW-0378">Hydrolase</keyword>
<evidence type="ECO:0000256" key="2">
    <source>
        <dbReference type="ARBA" id="ARBA00022801"/>
    </source>
</evidence>
<proteinExistence type="predicted"/>
<dbReference type="Proteomes" id="UP000653472">
    <property type="component" value="Unassembled WGS sequence"/>
</dbReference>
<dbReference type="AlphaFoldDB" id="A0A969W793"/>
<organism evidence="3 4">
    <name type="scientific">Solimonas marina</name>
    <dbReference type="NCBI Taxonomy" id="2714601"/>
    <lineage>
        <taxon>Bacteria</taxon>
        <taxon>Pseudomonadati</taxon>
        <taxon>Pseudomonadota</taxon>
        <taxon>Gammaproteobacteria</taxon>
        <taxon>Nevskiales</taxon>
        <taxon>Nevskiaceae</taxon>
        <taxon>Solimonas</taxon>
    </lineage>
</organism>
<sequence>MDAWKHLTVLSLAVAGVACSSSDPASTSGKLATEIPVTREACTPFGDTPRPVETVLDNVWGATCIGGGGQSMDDWDDPDGNSRQACLYEPAAASDTHKLPLVIYFHPSLVGVDITLAVSNIRSQLDTADLTGDPDRPGFILLAPYGRVTERYYPLPDNAGSPGWDNWYRQLEPDVAARTVNGISYPENVDAATVDHYVQEVIDSGKVDTRRIYVMGWSNGSAMGILYSLNRPMVAATAVYSSPDPLAAFNDPCEQTPVAGAPTDDTQLQVLNPSVPIYQIHNACDIAGLCPNTLRMRDRLIAAGVPFTNQTIDNLKQSADACEDICGTDPNAVPASLTDPLGYLQDLPGYTLGTTNHLTWPFGWTDQMFTFLREHPKD</sequence>